<evidence type="ECO:0000256" key="1">
    <source>
        <dbReference type="SAM" id="MobiDB-lite"/>
    </source>
</evidence>
<dbReference type="AlphaFoldDB" id="A0A5C7IRF4"/>
<evidence type="ECO:0000313" key="2">
    <source>
        <dbReference type="EMBL" id="TXG71659.1"/>
    </source>
</evidence>
<name>A0A5C7IRF4_9ROSI</name>
<reference evidence="3" key="1">
    <citation type="journal article" date="2019" name="Gigascience">
        <title>De novo genome assembly of the endangered Acer yangbiense, a plant species with extremely small populations endemic to Yunnan Province, China.</title>
        <authorList>
            <person name="Yang J."/>
            <person name="Wariss H.M."/>
            <person name="Tao L."/>
            <person name="Zhang R."/>
            <person name="Yun Q."/>
            <person name="Hollingsworth P."/>
            <person name="Dao Z."/>
            <person name="Luo G."/>
            <person name="Guo H."/>
            <person name="Ma Y."/>
            <person name="Sun W."/>
        </authorList>
    </citation>
    <scope>NUCLEOTIDE SEQUENCE [LARGE SCALE GENOMIC DNA]</scope>
    <source>
        <strain evidence="3">cv. Malutang</strain>
    </source>
</reference>
<gene>
    <name evidence="2" type="ORF">EZV62_000238</name>
</gene>
<keyword evidence="3" id="KW-1185">Reference proteome</keyword>
<accession>A0A5C7IRF4</accession>
<comment type="caution">
    <text evidence="2">The sequence shown here is derived from an EMBL/GenBank/DDBJ whole genome shotgun (WGS) entry which is preliminary data.</text>
</comment>
<organism evidence="2 3">
    <name type="scientific">Acer yangbiense</name>
    <dbReference type="NCBI Taxonomy" id="1000413"/>
    <lineage>
        <taxon>Eukaryota</taxon>
        <taxon>Viridiplantae</taxon>
        <taxon>Streptophyta</taxon>
        <taxon>Embryophyta</taxon>
        <taxon>Tracheophyta</taxon>
        <taxon>Spermatophyta</taxon>
        <taxon>Magnoliopsida</taxon>
        <taxon>eudicotyledons</taxon>
        <taxon>Gunneridae</taxon>
        <taxon>Pentapetalae</taxon>
        <taxon>rosids</taxon>
        <taxon>malvids</taxon>
        <taxon>Sapindales</taxon>
        <taxon>Sapindaceae</taxon>
        <taxon>Hippocastanoideae</taxon>
        <taxon>Acereae</taxon>
        <taxon>Acer</taxon>
    </lineage>
</organism>
<feature type="region of interest" description="Disordered" evidence="1">
    <location>
        <begin position="32"/>
        <end position="83"/>
    </location>
</feature>
<protein>
    <submittedName>
        <fullName evidence="2">Uncharacterized protein</fullName>
    </submittedName>
</protein>
<proteinExistence type="predicted"/>
<dbReference type="EMBL" id="VAHF01000001">
    <property type="protein sequence ID" value="TXG71659.1"/>
    <property type="molecule type" value="Genomic_DNA"/>
</dbReference>
<sequence>MGKKFSILYTINKCRYTTHALADISRSGIVDVPLAQTGEDDRKKGKRKRSKNYAEESTSEMGAKGAEKAQLQEPDNDMDNLSK</sequence>
<evidence type="ECO:0000313" key="3">
    <source>
        <dbReference type="Proteomes" id="UP000323000"/>
    </source>
</evidence>
<dbReference type="Proteomes" id="UP000323000">
    <property type="component" value="Chromosome 1"/>
</dbReference>
<feature type="compositionally biased region" description="Acidic residues" evidence="1">
    <location>
        <begin position="74"/>
        <end position="83"/>
    </location>
</feature>